<feature type="region of interest" description="Disordered" evidence="1">
    <location>
        <begin position="160"/>
        <end position="244"/>
    </location>
</feature>
<evidence type="ECO:0008006" key="5">
    <source>
        <dbReference type="Google" id="ProtNLM"/>
    </source>
</evidence>
<evidence type="ECO:0000313" key="4">
    <source>
        <dbReference type="Proteomes" id="UP000179243"/>
    </source>
</evidence>
<feature type="compositionally biased region" description="Low complexity" evidence="1">
    <location>
        <begin position="199"/>
        <end position="219"/>
    </location>
</feature>
<evidence type="ECO:0000256" key="2">
    <source>
        <dbReference type="SAM" id="SignalP"/>
    </source>
</evidence>
<reference evidence="3 4" key="1">
    <citation type="journal article" date="2016" name="Nat. Commun.">
        <title>Thousands of microbial genomes shed light on interconnected biogeochemical processes in an aquifer system.</title>
        <authorList>
            <person name="Anantharaman K."/>
            <person name="Brown C.T."/>
            <person name="Hug L.A."/>
            <person name="Sharon I."/>
            <person name="Castelle C.J."/>
            <person name="Probst A.J."/>
            <person name="Thomas B.C."/>
            <person name="Singh A."/>
            <person name="Wilkins M.J."/>
            <person name="Karaoz U."/>
            <person name="Brodie E.L."/>
            <person name="Williams K.H."/>
            <person name="Hubbard S.S."/>
            <person name="Banfield J.F."/>
        </authorList>
    </citation>
    <scope>NUCLEOTIDE SEQUENCE [LARGE SCALE GENOMIC DNA]</scope>
</reference>
<sequence length="244" mass="27818">MGKQACKNSIFYTMKTFIALACLALLSGCYTQLMTYSDARQAFQPNIQQPADSTADSINTEATENQDTNTPGVTNQQQGCNCSEFERMHDLCWCICDRCGTYHRFGYQYCPSRFYNSYWGWDYYYEHPWWYNSYYRSSRGYYDNRNRYYSHDDYYHNYGSPSAPAGSSLPRTQEKPKKNRGMVDPVPSSSTLNKPVIESPQPAAQQPASQSSGSNGESSSPPPSKPVQTNTKDKPQKNRGQVDE</sequence>
<protein>
    <recommendedName>
        <fullName evidence="5">Lipoprotein</fullName>
    </recommendedName>
</protein>
<name>A0A1F7F5W0_UNCRA</name>
<feature type="signal peptide" evidence="2">
    <location>
        <begin position="1"/>
        <end position="21"/>
    </location>
</feature>
<gene>
    <name evidence="3" type="ORF">A2519_17740</name>
</gene>
<dbReference type="AlphaFoldDB" id="A0A1F7F5W0"/>
<dbReference type="PROSITE" id="PS51257">
    <property type="entry name" value="PROKAR_LIPOPROTEIN"/>
    <property type="match status" value="1"/>
</dbReference>
<accession>A0A1F7F5W0</accession>
<evidence type="ECO:0000256" key="1">
    <source>
        <dbReference type="SAM" id="MobiDB-lite"/>
    </source>
</evidence>
<keyword evidence="2" id="KW-0732">Signal</keyword>
<proteinExistence type="predicted"/>
<feature type="chain" id="PRO_5009528418" description="Lipoprotein" evidence="2">
    <location>
        <begin position="22"/>
        <end position="244"/>
    </location>
</feature>
<organism evidence="3 4">
    <name type="scientific">Candidatus Raymondbacteria bacterium RIFOXYD12_FULL_49_13</name>
    <dbReference type="NCBI Taxonomy" id="1817890"/>
    <lineage>
        <taxon>Bacteria</taxon>
        <taxon>Raymondiibacteriota</taxon>
    </lineage>
</organism>
<dbReference type="EMBL" id="MFYX01000115">
    <property type="protein sequence ID" value="OGK01972.1"/>
    <property type="molecule type" value="Genomic_DNA"/>
</dbReference>
<evidence type="ECO:0000313" key="3">
    <source>
        <dbReference type="EMBL" id="OGK01972.1"/>
    </source>
</evidence>
<comment type="caution">
    <text evidence="3">The sequence shown here is derived from an EMBL/GenBank/DDBJ whole genome shotgun (WGS) entry which is preliminary data.</text>
</comment>
<feature type="compositionally biased region" description="Basic and acidic residues" evidence="1">
    <location>
        <begin position="231"/>
        <end position="244"/>
    </location>
</feature>
<dbReference type="Proteomes" id="UP000179243">
    <property type="component" value="Unassembled WGS sequence"/>
</dbReference>